<name>A0A1D3L2T2_9EURY</name>
<dbReference type="OrthoDB" id="372162at2157"/>
<dbReference type="Pfam" id="PF01875">
    <property type="entry name" value="Memo"/>
    <property type="match status" value="1"/>
</dbReference>
<dbReference type="NCBIfam" id="TIGR04336">
    <property type="entry name" value="AmmeMemoSam_B"/>
    <property type="match status" value="1"/>
</dbReference>
<dbReference type="PANTHER" id="PTHR11060:SF0">
    <property type="entry name" value="PROTEIN MEMO1"/>
    <property type="match status" value="1"/>
</dbReference>
<dbReference type="PATRIC" id="fig|129848.4.peg.1363"/>
<dbReference type="NCBIfam" id="NF001987">
    <property type="entry name" value="PRK00782.1"/>
    <property type="match status" value="1"/>
</dbReference>
<keyword evidence="4" id="KW-1185">Reference proteome</keyword>
<reference evidence="3 4" key="1">
    <citation type="submission" date="2016-08" db="EMBL/GenBank/DDBJ databases">
        <authorList>
            <person name="Seilhamer J.J."/>
        </authorList>
    </citation>
    <scope>NUCLEOTIDE SEQUENCE [LARGE SCALE GENOMIC DNA]</scope>
    <source>
        <strain evidence="3">Buetzberg</strain>
    </source>
</reference>
<protein>
    <recommendedName>
        <fullName evidence="2">MEMO1 family protein MCBB_1339</fullName>
    </recommendedName>
</protein>
<dbReference type="STRING" id="118062.MCBB_1339"/>
<dbReference type="EMBL" id="LT607756">
    <property type="protein sequence ID" value="SCG85897.1"/>
    <property type="molecule type" value="Genomic_DNA"/>
</dbReference>
<evidence type="ECO:0000256" key="2">
    <source>
        <dbReference type="HAMAP-Rule" id="MF_00055"/>
    </source>
</evidence>
<comment type="similarity">
    <text evidence="1 2">Belongs to the MEMO1 family.</text>
</comment>
<dbReference type="Gene3D" id="3.40.830.10">
    <property type="entry name" value="LigB-like"/>
    <property type="match status" value="1"/>
</dbReference>
<dbReference type="HAMAP" id="MF_00055">
    <property type="entry name" value="MEMO1"/>
    <property type="match status" value="1"/>
</dbReference>
<dbReference type="SUPFAM" id="SSF53213">
    <property type="entry name" value="LigB-like"/>
    <property type="match status" value="1"/>
</dbReference>
<organism evidence="3 4">
    <name type="scientific">Methanobacterium congolense</name>
    <dbReference type="NCBI Taxonomy" id="118062"/>
    <lineage>
        <taxon>Archaea</taxon>
        <taxon>Methanobacteriati</taxon>
        <taxon>Methanobacteriota</taxon>
        <taxon>Methanomada group</taxon>
        <taxon>Methanobacteria</taxon>
        <taxon>Methanobacteriales</taxon>
        <taxon>Methanobacteriaceae</taxon>
        <taxon>Methanobacterium</taxon>
    </lineage>
</organism>
<evidence type="ECO:0000313" key="4">
    <source>
        <dbReference type="Proteomes" id="UP000094707"/>
    </source>
</evidence>
<dbReference type="Proteomes" id="UP000094707">
    <property type="component" value="Chromosome I"/>
</dbReference>
<dbReference type="KEGG" id="mcub:MCBB_1339"/>
<accession>A0A1D3L2T2</accession>
<gene>
    <name evidence="3" type="ORF">MCBB_1339</name>
</gene>
<evidence type="ECO:0000256" key="1">
    <source>
        <dbReference type="ARBA" id="ARBA00006315"/>
    </source>
</evidence>
<dbReference type="PANTHER" id="PTHR11060">
    <property type="entry name" value="PROTEIN MEMO1"/>
    <property type="match status" value="1"/>
</dbReference>
<dbReference type="CDD" id="cd07361">
    <property type="entry name" value="MEMO_like"/>
    <property type="match status" value="1"/>
</dbReference>
<evidence type="ECO:0000313" key="3">
    <source>
        <dbReference type="EMBL" id="SCG85897.1"/>
    </source>
</evidence>
<proteinExistence type="inferred from homology"/>
<dbReference type="InterPro" id="IPR002737">
    <property type="entry name" value="MEMO1_fam"/>
</dbReference>
<dbReference type="AlphaFoldDB" id="A0A1D3L2T2"/>
<sequence>MIRKPAVAGLFYEMDPVALREQIQWCFKHQLGPGKLPDKIGNERNVRGVVVPHAGYMYSGPVAAHSYYAVAEDGFPETFVILCPNHTGMGSGVSAMTEGTWETPLGRVEIDNEFAELLVANTPILDSDPTAHIQEHAAEVQLPFLQYLNEGKESFRFVPVCMWMQDIQTSMEIGTSIARTAEKLGRDVLVVASSDMTHYQPQDIARRGDMQVLDAMESMDENLLISRVAELNITMCGYGPVTAAITASKAMGATSCEVKSYATSGDTTGDHSSVVGYASAVFR</sequence>